<keyword evidence="5 6" id="KW-0539">Nucleus</keyword>
<evidence type="ECO:0000313" key="9">
    <source>
        <dbReference type="EMBL" id="EEF38589.1"/>
    </source>
</evidence>
<accession>B9SCZ4</accession>
<dbReference type="EMBL" id="EQ973924">
    <property type="protein sequence ID" value="EEF38589.1"/>
    <property type="molecule type" value="Genomic_DNA"/>
</dbReference>
<dbReference type="KEGG" id="rcu:8263328"/>
<keyword evidence="4 6" id="KW-0804">Transcription</keyword>
<dbReference type="PROSITE" id="PS51754">
    <property type="entry name" value="OVATE"/>
    <property type="match status" value="1"/>
</dbReference>
<dbReference type="eggNOG" id="ENOG502S0X5">
    <property type="taxonomic scope" value="Eukaryota"/>
</dbReference>
<dbReference type="InParanoid" id="B9SCZ4"/>
<keyword evidence="2 6" id="KW-0678">Repressor</keyword>
<dbReference type="NCBIfam" id="TIGR01568">
    <property type="entry name" value="A_thal_3678"/>
    <property type="match status" value="1"/>
</dbReference>
<evidence type="ECO:0000256" key="4">
    <source>
        <dbReference type="ARBA" id="ARBA00023163"/>
    </source>
</evidence>
<evidence type="ECO:0000256" key="5">
    <source>
        <dbReference type="ARBA" id="ARBA00023242"/>
    </source>
</evidence>
<dbReference type="STRING" id="3988.B9SCZ4"/>
<dbReference type="Proteomes" id="UP000008311">
    <property type="component" value="Unassembled WGS sequence"/>
</dbReference>
<dbReference type="GO" id="GO:0005634">
    <property type="term" value="C:nucleus"/>
    <property type="evidence" value="ECO:0007669"/>
    <property type="project" value="UniProtKB-SubCell"/>
</dbReference>
<comment type="subcellular location">
    <subcellularLocation>
        <location evidence="1 6">Nucleus</location>
    </subcellularLocation>
</comment>
<dbReference type="Pfam" id="PF04844">
    <property type="entry name" value="Ovate"/>
    <property type="match status" value="1"/>
</dbReference>
<evidence type="ECO:0000256" key="2">
    <source>
        <dbReference type="ARBA" id="ARBA00022491"/>
    </source>
</evidence>
<dbReference type="PANTHER" id="PTHR33057">
    <property type="entry name" value="TRANSCRIPTION REPRESSOR OFP7-RELATED"/>
    <property type="match status" value="1"/>
</dbReference>
<feature type="compositionally biased region" description="Polar residues" evidence="7">
    <location>
        <begin position="33"/>
        <end position="47"/>
    </location>
</feature>
<evidence type="ECO:0000256" key="7">
    <source>
        <dbReference type="SAM" id="MobiDB-lite"/>
    </source>
</evidence>
<protein>
    <recommendedName>
        <fullName evidence="6">Transcription repressor</fullName>
    </recommendedName>
    <alternativeName>
        <fullName evidence="6">Ovate family protein</fullName>
    </alternativeName>
</protein>
<evidence type="ECO:0000313" key="10">
    <source>
        <dbReference type="Proteomes" id="UP000008311"/>
    </source>
</evidence>
<dbReference type="OrthoDB" id="1928390at2759"/>
<organism evidence="9 10">
    <name type="scientific">Ricinus communis</name>
    <name type="common">Castor bean</name>
    <dbReference type="NCBI Taxonomy" id="3988"/>
    <lineage>
        <taxon>Eukaryota</taxon>
        <taxon>Viridiplantae</taxon>
        <taxon>Streptophyta</taxon>
        <taxon>Embryophyta</taxon>
        <taxon>Tracheophyta</taxon>
        <taxon>Spermatophyta</taxon>
        <taxon>Magnoliopsida</taxon>
        <taxon>eudicotyledons</taxon>
        <taxon>Gunneridae</taxon>
        <taxon>Pentapetalae</taxon>
        <taxon>rosids</taxon>
        <taxon>fabids</taxon>
        <taxon>Malpighiales</taxon>
        <taxon>Euphorbiaceae</taxon>
        <taxon>Acalyphoideae</taxon>
        <taxon>Acalypheae</taxon>
        <taxon>Ricinus</taxon>
    </lineage>
</organism>
<dbReference type="InterPro" id="IPR038933">
    <property type="entry name" value="Ovate"/>
</dbReference>
<evidence type="ECO:0000259" key="8">
    <source>
        <dbReference type="PROSITE" id="PS51754"/>
    </source>
</evidence>
<name>B9SCZ4_RICCO</name>
<feature type="region of interest" description="Disordered" evidence="7">
    <location>
        <begin position="22"/>
        <end position="47"/>
    </location>
</feature>
<gene>
    <name evidence="9" type="ORF">RCOM_1282480</name>
</gene>
<sequence>MPLSKTNKLFKTVLGAGCSCARPKPSDVHEPKTTISLRDPNPSSSLSSYDKNGVFSIGDGESCTSITATIDSGILPQLNSESDDTNPKRSNKITNSIAVVKDSNDPYQDFKHSMLQMIFEKEIYSADDLQELLNCFLKLNSPRHHGLIVQAFTEIWNDVISKKLMDPQKPSVPGE</sequence>
<dbReference type="InterPro" id="IPR006458">
    <property type="entry name" value="Ovate_C"/>
</dbReference>
<dbReference type="AlphaFoldDB" id="B9SCZ4"/>
<keyword evidence="10" id="KW-1185">Reference proteome</keyword>
<reference evidence="10" key="1">
    <citation type="journal article" date="2010" name="Nat. Biotechnol.">
        <title>Draft genome sequence of the oilseed species Ricinus communis.</title>
        <authorList>
            <person name="Chan A.P."/>
            <person name="Crabtree J."/>
            <person name="Zhao Q."/>
            <person name="Lorenzi H."/>
            <person name="Orvis J."/>
            <person name="Puiu D."/>
            <person name="Melake-Berhan A."/>
            <person name="Jones K.M."/>
            <person name="Redman J."/>
            <person name="Chen G."/>
            <person name="Cahoon E.B."/>
            <person name="Gedil M."/>
            <person name="Stanke M."/>
            <person name="Haas B.J."/>
            <person name="Wortman J.R."/>
            <person name="Fraser-Liggett C.M."/>
            <person name="Ravel J."/>
            <person name="Rabinowicz P.D."/>
        </authorList>
    </citation>
    <scope>NUCLEOTIDE SEQUENCE [LARGE SCALE GENOMIC DNA]</scope>
    <source>
        <strain evidence="10">cv. Hale</strain>
    </source>
</reference>
<evidence type="ECO:0000256" key="3">
    <source>
        <dbReference type="ARBA" id="ARBA00023015"/>
    </source>
</evidence>
<keyword evidence="3 6" id="KW-0805">Transcription regulation</keyword>
<proteinExistence type="predicted"/>
<comment type="function">
    <text evidence="6">Transcriptional repressor that regulates multiple aspects of plant growth and development.</text>
</comment>
<feature type="domain" description="OVATE" evidence="8">
    <location>
        <begin position="99"/>
        <end position="158"/>
    </location>
</feature>
<evidence type="ECO:0000256" key="1">
    <source>
        <dbReference type="ARBA" id="ARBA00004123"/>
    </source>
</evidence>
<evidence type="ECO:0000256" key="6">
    <source>
        <dbReference type="RuleBase" id="RU367028"/>
    </source>
</evidence>
<dbReference type="GO" id="GO:0045892">
    <property type="term" value="P:negative regulation of DNA-templated transcription"/>
    <property type="evidence" value="ECO:0007669"/>
    <property type="project" value="UniProtKB-UniRule"/>
</dbReference>
<dbReference type="PANTHER" id="PTHR33057:SF211">
    <property type="entry name" value="TRANSCRIPTION REPRESSOR"/>
    <property type="match status" value="1"/>
</dbReference>